<keyword evidence="2" id="KW-0539">Nucleus</keyword>
<dbReference type="PANTHER" id="PTHR21583:SF8">
    <property type="entry name" value="PROTEIN ELYS"/>
    <property type="match status" value="1"/>
</dbReference>
<dbReference type="InterPro" id="IPR052620">
    <property type="entry name" value="ELYS/MEL-28_NucAsmblyFactor"/>
</dbReference>
<dbReference type="AlphaFoldDB" id="A0A0B7KHP4"/>
<accession>A0A0B7KHP4</accession>
<organism evidence="4">
    <name type="scientific">Bionectria ochroleuca</name>
    <name type="common">Gliocladium roseum</name>
    <dbReference type="NCBI Taxonomy" id="29856"/>
    <lineage>
        <taxon>Eukaryota</taxon>
        <taxon>Fungi</taxon>
        <taxon>Dikarya</taxon>
        <taxon>Ascomycota</taxon>
        <taxon>Pezizomycotina</taxon>
        <taxon>Sordariomycetes</taxon>
        <taxon>Hypocreomycetidae</taxon>
        <taxon>Hypocreales</taxon>
        <taxon>Bionectriaceae</taxon>
        <taxon>Clonostachys</taxon>
    </lineage>
</organism>
<evidence type="ECO:0000256" key="2">
    <source>
        <dbReference type="ARBA" id="ARBA00023242"/>
    </source>
</evidence>
<dbReference type="PANTHER" id="PTHR21583">
    <property type="entry name" value="ELYS PROTEIN"/>
    <property type="match status" value="1"/>
</dbReference>
<sequence length="300" mass="33712">MFDYSDFQQVFPAGAQLPYSKELIAKIEQSRKTLDGVLFVDRVLKALGLTKAKTYPPKSDAALRQLHQHICDAPMSLHHKFSLLYYVLLDFDEAADRSVPSESFVSASGMPSNYQIFIKGLWHLDRKQFPKALEYVAHPSLTPDFSDEILTALIRHGDDIKLALAYYHTVRPILKSSAALELLFDALAQTSVTEALLFTRTFSDYTREALFRRLVKVALDGESVPGASEIALLPFEPEEEIWFEEYLRGSEGRNLRKAEDTLLVRKITGDHITAARKYTGSGQWGPILAGIRSGTEGQDE</sequence>
<evidence type="ECO:0000259" key="3">
    <source>
        <dbReference type="Pfam" id="PF13934"/>
    </source>
</evidence>
<dbReference type="InterPro" id="IPR025151">
    <property type="entry name" value="ELYS_dom"/>
</dbReference>
<comment type="subcellular location">
    <subcellularLocation>
        <location evidence="1">Nucleus</location>
    </subcellularLocation>
</comment>
<feature type="domain" description="ELYS-like" evidence="3">
    <location>
        <begin position="37"/>
        <end position="248"/>
    </location>
</feature>
<evidence type="ECO:0000313" key="5">
    <source>
        <dbReference type="EMBL" id="KAF9748708.1"/>
    </source>
</evidence>
<protein>
    <recommendedName>
        <fullName evidence="3">ELYS-like domain-containing protein</fullName>
    </recommendedName>
</protein>
<dbReference type="Proteomes" id="UP000616885">
    <property type="component" value="Unassembled WGS sequence"/>
</dbReference>
<dbReference type="EMBL" id="JADCTT010000008">
    <property type="protein sequence ID" value="KAF9748708.1"/>
    <property type="molecule type" value="Genomic_DNA"/>
</dbReference>
<reference evidence="4" key="1">
    <citation type="submission" date="2015-01" db="EMBL/GenBank/DDBJ databases">
        <authorList>
            <person name="Durling Mikael"/>
        </authorList>
    </citation>
    <scope>NUCLEOTIDE SEQUENCE</scope>
</reference>
<evidence type="ECO:0000313" key="4">
    <source>
        <dbReference type="EMBL" id="CEO54221.1"/>
    </source>
</evidence>
<proteinExistence type="predicted"/>
<evidence type="ECO:0000256" key="1">
    <source>
        <dbReference type="ARBA" id="ARBA00004123"/>
    </source>
</evidence>
<dbReference type="Pfam" id="PF13934">
    <property type="entry name" value="ELYS"/>
    <property type="match status" value="1"/>
</dbReference>
<gene>
    <name evidence="4" type="ORF">BN869_000010279_1</name>
    <name evidence="5" type="ORF">IM811_016503</name>
</gene>
<name>A0A0B7KHP4_BIOOC</name>
<dbReference type="GO" id="GO:0005634">
    <property type="term" value="C:nucleus"/>
    <property type="evidence" value="ECO:0007669"/>
    <property type="project" value="UniProtKB-SubCell"/>
</dbReference>
<reference evidence="5" key="2">
    <citation type="submission" date="2020-10" db="EMBL/GenBank/DDBJ databases">
        <title>High-Quality Genome Resource of Clonostachys rosea strain S41 by Oxford Nanopore Long-Read Sequencing.</title>
        <authorList>
            <person name="Wang H."/>
        </authorList>
    </citation>
    <scope>NUCLEOTIDE SEQUENCE</scope>
    <source>
        <strain evidence="5">S41</strain>
    </source>
</reference>
<dbReference type="EMBL" id="CDPU01000041">
    <property type="protein sequence ID" value="CEO54221.1"/>
    <property type="molecule type" value="Genomic_DNA"/>
</dbReference>